<dbReference type="EC" id="2.7.13.3" evidence="3"/>
<dbReference type="EMBL" id="BAAAZN010000011">
    <property type="protein sequence ID" value="GAA3560554.1"/>
    <property type="molecule type" value="Genomic_DNA"/>
</dbReference>
<evidence type="ECO:0000256" key="5">
    <source>
        <dbReference type="ARBA" id="ARBA00022679"/>
    </source>
</evidence>
<keyword evidence="4" id="KW-0597">Phosphoprotein</keyword>
<dbReference type="Proteomes" id="UP001500689">
    <property type="component" value="Unassembled WGS sequence"/>
</dbReference>
<feature type="compositionally biased region" description="Basic and acidic residues" evidence="10">
    <location>
        <begin position="469"/>
        <end position="487"/>
    </location>
</feature>
<evidence type="ECO:0000256" key="6">
    <source>
        <dbReference type="ARBA" id="ARBA00022692"/>
    </source>
</evidence>
<dbReference type="PANTHER" id="PTHR43711:SF32">
    <property type="entry name" value="SENSOR-TYPE HISTIDINE KINASE PRRB"/>
    <property type="match status" value="1"/>
</dbReference>
<keyword evidence="11" id="KW-0472">Membrane</keyword>
<dbReference type="PROSITE" id="PS50109">
    <property type="entry name" value="HIS_KIN"/>
    <property type="match status" value="1"/>
</dbReference>
<dbReference type="SUPFAM" id="SSF55874">
    <property type="entry name" value="ATPase domain of HSP90 chaperone/DNA topoisomerase II/histidine kinase"/>
    <property type="match status" value="1"/>
</dbReference>
<evidence type="ECO:0000256" key="3">
    <source>
        <dbReference type="ARBA" id="ARBA00012438"/>
    </source>
</evidence>
<feature type="compositionally biased region" description="Basic and acidic residues" evidence="10">
    <location>
        <begin position="438"/>
        <end position="456"/>
    </location>
</feature>
<evidence type="ECO:0000256" key="8">
    <source>
        <dbReference type="ARBA" id="ARBA00022989"/>
    </source>
</evidence>
<dbReference type="SMART" id="SM00304">
    <property type="entry name" value="HAMP"/>
    <property type="match status" value="1"/>
</dbReference>
<proteinExistence type="predicted"/>
<gene>
    <name evidence="14" type="ORF">GCM10022222_50380</name>
</gene>
<comment type="caution">
    <text evidence="14">The sequence shown here is derived from an EMBL/GenBank/DDBJ whole genome shotgun (WGS) entry which is preliminary data.</text>
</comment>
<keyword evidence="15" id="KW-1185">Reference proteome</keyword>
<dbReference type="InterPro" id="IPR004358">
    <property type="entry name" value="Sig_transdc_His_kin-like_C"/>
</dbReference>
<feature type="transmembrane region" description="Helical" evidence="11">
    <location>
        <begin position="24"/>
        <end position="41"/>
    </location>
</feature>
<evidence type="ECO:0000259" key="13">
    <source>
        <dbReference type="PROSITE" id="PS50885"/>
    </source>
</evidence>
<protein>
    <recommendedName>
        <fullName evidence="3">histidine kinase</fullName>
        <ecNumber evidence="3">2.7.13.3</ecNumber>
    </recommendedName>
</protein>
<dbReference type="InterPro" id="IPR050736">
    <property type="entry name" value="Sensor_HK_Regulatory"/>
</dbReference>
<keyword evidence="9" id="KW-0902">Two-component regulatory system</keyword>
<dbReference type="Pfam" id="PF00512">
    <property type="entry name" value="HisKA"/>
    <property type="match status" value="1"/>
</dbReference>
<dbReference type="Gene3D" id="1.10.287.130">
    <property type="match status" value="1"/>
</dbReference>
<dbReference type="InterPro" id="IPR003661">
    <property type="entry name" value="HisK_dim/P_dom"/>
</dbReference>
<dbReference type="InterPro" id="IPR036890">
    <property type="entry name" value="HATPase_C_sf"/>
</dbReference>
<evidence type="ECO:0000313" key="15">
    <source>
        <dbReference type="Proteomes" id="UP001500689"/>
    </source>
</evidence>
<dbReference type="Gene3D" id="6.10.340.10">
    <property type="match status" value="1"/>
</dbReference>
<dbReference type="SMART" id="SM00387">
    <property type="entry name" value="HATPase_c"/>
    <property type="match status" value="1"/>
</dbReference>
<dbReference type="InterPro" id="IPR003594">
    <property type="entry name" value="HATPase_dom"/>
</dbReference>
<keyword evidence="6 11" id="KW-0812">Transmembrane</keyword>
<evidence type="ECO:0000256" key="10">
    <source>
        <dbReference type="SAM" id="MobiDB-lite"/>
    </source>
</evidence>
<dbReference type="Gene3D" id="3.30.565.10">
    <property type="entry name" value="Histidine kinase-like ATPase, C-terminal domain"/>
    <property type="match status" value="1"/>
</dbReference>
<evidence type="ECO:0000256" key="2">
    <source>
        <dbReference type="ARBA" id="ARBA00004236"/>
    </source>
</evidence>
<evidence type="ECO:0000259" key="12">
    <source>
        <dbReference type="PROSITE" id="PS50109"/>
    </source>
</evidence>
<dbReference type="InterPro" id="IPR036097">
    <property type="entry name" value="HisK_dim/P_sf"/>
</dbReference>
<dbReference type="PRINTS" id="PR00344">
    <property type="entry name" value="BCTRLSENSOR"/>
</dbReference>
<feature type="compositionally biased region" description="Low complexity" evidence="10">
    <location>
        <begin position="458"/>
        <end position="467"/>
    </location>
</feature>
<evidence type="ECO:0000256" key="1">
    <source>
        <dbReference type="ARBA" id="ARBA00000085"/>
    </source>
</evidence>
<dbReference type="Pfam" id="PF00672">
    <property type="entry name" value="HAMP"/>
    <property type="match status" value="1"/>
</dbReference>
<reference evidence="15" key="1">
    <citation type="journal article" date="2019" name="Int. J. Syst. Evol. Microbiol.">
        <title>The Global Catalogue of Microorganisms (GCM) 10K type strain sequencing project: providing services to taxonomists for standard genome sequencing and annotation.</title>
        <authorList>
            <consortium name="The Broad Institute Genomics Platform"/>
            <consortium name="The Broad Institute Genome Sequencing Center for Infectious Disease"/>
            <person name="Wu L."/>
            <person name="Ma J."/>
        </authorList>
    </citation>
    <scope>NUCLEOTIDE SEQUENCE [LARGE SCALE GENOMIC DNA]</scope>
    <source>
        <strain evidence="15">JCM 16898</strain>
    </source>
</reference>
<keyword evidence="5" id="KW-0808">Transferase</keyword>
<dbReference type="PANTHER" id="PTHR43711">
    <property type="entry name" value="TWO-COMPONENT HISTIDINE KINASE"/>
    <property type="match status" value="1"/>
</dbReference>
<evidence type="ECO:0000256" key="9">
    <source>
        <dbReference type="ARBA" id="ARBA00023012"/>
    </source>
</evidence>
<evidence type="ECO:0000256" key="4">
    <source>
        <dbReference type="ARBA" id="ARBA00022553"/>
    </source>
</evidence>
<feature type="domain" description="Histidine kinase" evidence="12">
    <location>
        <begin position="129"/>
        <end position="325"/>
    </location>
</feature>
<organism evidence="14 15">
    <name type="scientific">Amycolatopsis ultiminotia</name>
    <dbReference type="NCBI Taxonomy" id="543629"/>
    <lineage>
        <taxon>Bacteria</taxon>
        <taxon>Bacillati</taxon>
        <taxon>Actinomycetota</taxon>
        <taxon>Actinomycetes</taxon>
        <taxon>Pseudonocardiales</taxon>
        <taxon>Pseudonocardiaceae</taxon>
        <taxon>Amycolatopsis</taxon>
    </lineage>
</organism>
<feature type="region of interest" description="Disordered" evidence="10">
    <location>
        <begin position="438"/>
        <end position="502"/>
    </location>
</feature>
<keyword evidence="8 11" id="KW-1133">Transmembrane helix</keyword>
<dbReference type="CDD" id="cd00082">
    <property type="entry name" value="HisKA"/>
    <property type="match status" value="1"/>
</dbReference>
<dbReference type="CDD" id="cd06225">
    <property type="entry name" value="HAMP"/>
    <property type="match status" value="1"/>
</dbReference>
<dbReference type="InterPro" id="IPR005467">
    <property type="entry name" value="His_kinase_dom"/>
</dbReference>
<feature type="domain" description="HAMP" evidence="13">
    <location>
        <begin position="69"/>
        <end position="121"/>
    </location>
</feature>
<evidence type="ECO:0000256" key="11">
    <source>
        <dbReference type="SAM" id="Phobius"/>
    </source>
</evidence>
<feature type="region of interest" description="Disordered" evidence="10">
    <location>
        <begin position="322"/>
        <end position="402"/>
    </location>
</feature>
<dbReference type="CDD" id="cd00075">
    <property type="entry name" value="HATPase"/>
    <property type="match status" value="1"/>
</dbReference>
<dbReference type="Pfam" id="PF02518">
    <property type="entry name" value="HATPase_c"/>
    <property type="match status" value="1"/>
</dbReference>
<dbReference type="SUPFAM" id="SSF47384">
    <property type="entry name" value="Homodimeric domain of signal transducing histidine kinase"/>
    <property type="match status" value="1"/>
</dbReference>
<dbReference type="SUPFAM" id="SSF158472">
    <property type="entry name" value="HAMP domain-like"/>
    <property type="match status" value="1"/>
</dbReference>
<keyword evidence="7" id="KW-0418">Kinase</keyword>
<evidence type="ECO:0000313" key="14">
    <source>
        <dbReference type="EMBL" id="GAA3560554.1"/>
    </source>
</evidence>
<sequence>MKAVLAKAVDLLPRPLDPIRSIKLKLAILLLVSGGIAFAFFNYRIGWLPPQTTVMAMVVALLTSQILAHGMTRPLREMTAAARAMAKGDYTRRIRATARDEVGSLARAFNQMAADLSTADQQRRELIANVSHELRTPITALNAVLENLVDGVAAADPATLRTALLQTERLGRLVTELLDLSRIDAGTLPLDLADVDLADLLTEVAAEAAAMAAATGRGVRFAVSVSPPGAAVTADRERLYQVVVNLLENAARHSPAGGEVRVHARLQAGEARIEVRDEGPGIPPADRDRVFERFTRGERAPDGGTGLGLAIARWAAELHGGTVEVVDEDPKPPPRTGRDRTDRQDHQDRPGRVRRSGRVRPAVRPAGPDGSGWPDPVSRMVRSGGAVRADGSGGSSEVAGSGWVDPVSRVARLGGAVRADGSGGSSEVAGSGWVDRWGRVDRLGGADGSGRAERGGRSARSSEVAGSDWPDRSGCPDRLDQFERPDRPVAGPGCRIRVTLPA</sequence>
<dbReference type="PROSITE" id="PS50885">
    <property type="entry name" value="HAMP"/>
    <property type="match status" value="1"/>
</dbReference>
<feature type="compositionally biased region" description="Basic and acidic residues" evidence="10">
    <location>
        <begin position="328"/>
        <end position="351"/>
    </location>
</feature>
<comment type="catalytic activity">
    <reaction evidence="1">
        <text>ATP + protein L-histidine = ADP + protein N-phospho-L-histidine.</text>
        <dbReference type="EC" id="2.7.13.3"/>
    </reaction>
</comment>
<dbReference type="InterPro" id="IPR003660">
    <property type="entry name" value="HAMP_dom"/>
</dbReference>
<accession>A0ABP6X583</accession>
<dbReference type="SMART" id="SM00388">
    <property type="entry name" value="HisKA"/>
    <property type="match status" value="1"/>
</dbReference>
<comment type="subcellular location">
    <subcellularLocation>
        <location evidence="2">Cell membrane</location>
    </subcellularLocation>
</comment>
<name>A0ABP6X583_9PSEU</name>
<evidence type="ECO:0000256" key="7">
    <source>
        <dbReference type="ARBA" id="ARBA00022777"/>
    </source>
</evidence>